<dbReference type="NCBIfam" id="TIGR02293">
    <property type="entry name" value="TAS_TIGR02293"/>
    <property type="match status" value="1"/>
</dbReference>
<dbReference type="RefSeq" id="WP_168922578.1">
    <property type="nucleotide sequence ID" value="NZ_CP051461.1"/>
</dbReference>
<dbReference type="EMBL" id="CP051461">
    <property type="protein sequence ID" value="QJC57005.1"/>
    <property type="molecule type" value="Genomic_DNA"/>
</dbReference>
<reference evidence="2 3" key="1">
    <citation type="submission" date="2020-04" db="EMBL/GenBank/DDBJ databases">
        <title>Complete genome of a Psychrophilic, Marine, Gas Vacuolate Bacterium Polaromonas vacuolata KCTC 22033T.</title>
        <authorList>
            <person name="Hwang K."/>
            <person name="Kim K.M."/>
        </authorList>
    </citation>
    <scope>NUCLEOTIDE SEQUENCE [LARGE SCALE GENOMIC DNA]</scope>
    <source>
        <strain evidence="2 3">KCTC 22033</strain>
    </source>
</reference>
<sequence>MTNLIAIHRTLSGKPRRLELSTIWQLILGHDAALKSARTQVASRPLQGFKLGNDEAYKILKVGITSKALEPVGDFMGLSKSLMANYLDLDRGTVTRLAAKDQILPTHAAENVLRLLELDGMAAETFETEAEASAWLNRPHPMLDGETPLAVAMNSFGAQRVKDILLAIKYGGAA</sequence>
<gene>
    <name evidence="2" type="ORF">HC248_02316</name>
</gene>
<protein>
    <recommendedName>
        <fullName evidence="1">Antitoxin Xre/MbcA/ParS-like toxin-binding domain-containing protein</fullName>
    </recommendedName>
</protein>
<dbReference type="Proteomes" id="UP000502041">
    <property type="component" value="Chromosome"/>
</dbReference>
<proteinExistence type="predicted"/>
<organism evidence="2 3">
    <name type="scientific">Polaromonas vacuolata</name>
    <dbReference type="NCBI Taxonomy" id="37448"/>
    <lineage>
        <taxon>Bacteria</taxon>
        <taxon>Pseudomonadati</taxon>
        <taxon>Pseudomonadota</taxon>
        <taxon>Betaproteobacteria</taxon>
        <taxon>Burkholderiales</taxon>
        <taxon>Comamonadaceae</taxon>
        <taxon>Polaromonas</taxon>
    </lineage>
</organism>
<feature type="domain" description="Antitoxin Xre/MbcA/ParS-like toxin-binding" evidence="1">
    <location>
        <begin position="122"/>
        <end position="171"/>
    </location>
</feature>
<accession>A0A6H2HAW5</accession>
<evidence type="ECO:0000313" key="3">
    <source>
        <dbReference type="Proteomes" id="UP000502041"/>
    </source>
</evidence>
<dbReference type="InterPro" id="IPR024467">
    <property type="entry name" value="Xre/MbcA/ParS-like_toxin-bd"/>
</dbReference>
<evidence type="ECO:0000259" key="1">
    <source>
        <dbReference type="Pfam" id="PF09722"/>
    </source>
</evidence>
<dbReference type="AlphaFoldDB" id="A0A6H2HAW5"/>
<dbReference type="Pfam" id="PF09722">
    <property type="entry name" value="Xre_MbcA_ParS_C"/>
    <property type="match status" value="1"/>
</dbReference>
<name>A0A6H2HAW5_9BURK</name>
<dbReference type="KEGG" id="pvac:HC248_02316"/>
<dbReference type="InterPro" id="IPR011979">
    <property type="entry name" value="Antitox_Xre"/>
</dbReference>
<evidence type="ECO:0000313" key="2">
    <source>
        <dbReference type="EMBL" id="QJC57005.1"/>
    </source>
</evidence>
<keyword evidence="3" id="KW-1185">Reference proteome</keyword>